<dbReference type="InterPro" id="IPR032466">
    <property type="entry name" value="Metal_Hydrolase"/>
</dbReference>
<dbReference type="SUPFAM" id="SSF51556">
    <property type="entry name" value="Metallo-dependent hydrolases"/>
    <property type="match status" value="1"/>
</dbReference>
<dbReference type="Gene3D" id="3.20.20.140">
    <property type="entry name" value="Metal-dependent hydrolases"/>
    <property type="match status" value="1"/>
</dbReference>
<dbReference type="Pfam" id="PF01979">
    <property type="entry name" value="Amidohydro_1"/>
    <property type="match status" value="1"/>
</dbReference>
<geneLocation type="plasmid" evidence="4 5">
    <name>unnamed1</name>
</geneLocation>
<dbReference type="InterPro" id="IPR050287">
    <property type="entry name" value="MTA/SAH_deaminase"/>
</dbReference>
<name>A0A5B8I8U3_9RHOB</name>
<dbReference type="InterPro" id="IPR011059">
    <property type="entry name" value="Metal-dep_hydrolase_composite"/>
</dbReference>
<organism evidence="4 5">
    <name type="scientific">Qingshengfaniella alkalisoli</name>
    <dbReference type="NCBI Taxonomy" id="2599296"/>
    <lineage>
        <taxon>Bacteria</taxon>
        <taxon>Pseudomonadati</taxon>
        <taxon>Pseudomonadota</taxon>
        <taxon>Alphaproteobacteria</taxon>
        <taxon>Rhodobacterales</taxon>
        <taxon>Paracoccaceae</taxon>
        <taxon>Qingshengfaniella</taxon>
    </lineage>
</organism>
<protein>
    <submittedName>
        <fullName evidence="4">Amidohydrolase family protein</fullName>
    </submittedName>
</protein>
<evidence type="ECO:0000313" key="5">
    <source>
        <dbReference type="Proteomes" id="UP000318483"/>
    </source>
</evidence>
<dbReference type="Gene3D" id="2.30.40.10">
    <property type="entry name" value="Urease, subunit C, domain 1"/>
    <property type="match status" value="1"/>
</dbReference>
<gene>
    <name evidence="4" type="ORF">FPZ52_12415</name>
</gene>
<comment type="similarity">
    <text evidence="1">Belongs to the metallo-dependent hydrolases superfamily. ATZ/TRZ family.</text>
</comment>
<evidence type="ECO:0000256" key="2">
    <source>
        <dbReference type="ARBA" id="ARBA00022801"/>
    </source>
</evidence>
<keyword evidence="2 4" id="KW-0378">Hydrolase</keyword>
<proteinExistence type="inferred from homology"/>
<dbReference type="PANTHER" id="PTHR43794:SF11">
    <property type="entry name" value="AMIDOHYDROLASE-RELATED DOMAIN-CONTAINING PROTEIN"/>
    <property type="match status" value="1"/>
</dbReference>
<dbReference type="InterPro" id="IPR006680">
    <property type="entry name" value="Amidohydro-rel"/>
</dbReference>
<evidence type="ECO:0000259" key="3">
    <source>
        <dbReference type="Pfam" id="PF01979"/>
    </source>
</evidence>
<reference evidence="4 5" key="1">
    <citation type="submission" date="2019-07" db="EMBL/GenBank/DDBJ databases">
        <title>Litoreibacter alkalisoli sp. nov., isolated from saline-alkaline soil.</title>
        <authorList>
            <person name="Wang S."/>
            <person name="Xu L."/>
            <person name="Xing Y.-T."/>
            <person name="Sun J.-Q."/>
        </authorList>
    </citation>
    <scope>NUCLEOTIDE SEQUENCE [LARGE SCALE GENOMIC DNA]</scope>
    <source>
        <strain evidence="4 5">LN3S51</strain>
        <plasmid evidence="4 5">unnamed1</plasmid>
    </source>
</reference>
<accession>A0A5B8I8U3</accession>
<sequence>MSSSSPVIRRKAKYVVGYKDGDHHIYQDGEVVYQDNTVIFVGHDYEGHIDTDIDEGNALIGPGFIDLDAIVDLDSTVLAFDNQPGWKKGRVPSKNWQRRETYTPEQLAFNKLYSFNMLLMNGITTAAPITSILYREWAETYDEFVTAADIAEQTGIRAVLGPAYMSGYSVTSDDGKFSMRFNEERGLAGLRDAARFISLLENDYSSRITGMLAPDRIEGCTPKLLRESAAVRNDLDCTLRLHSCQGPLEVDMVDALHDGKSSIELINSCGLLSNKTLLPHLQLLGGKNPTEDRVHDELQLIGQAGASAVICPLVAGRHAKYFSGLTRFQSAGINIALGTDTYPVDMIQNMHVGCILSRVTEQSITEASAADYYRAATIGGAKALGREDIGRLCRGSKADLIVFDFASPFTGQLFDPITTLVINGNGRDVRSVIVDGILVVDNHKLKNGNDMAHLHAKAQDQYQTFMGTFPERCPGTPALDEIFQPSFRTTQSPANA</sequence>
<dbReference type="EMBL" id="CP042262">
    <property type="protein sequence ID" value="QDY70505.1"/>
    <property type="molecule type" value="Genomic_DNA"/>
</dbReference>
<dbReference type="PANTHER" id="PTHR43794">
    <property type="entry name" value="AMINOHYDROLASE SSNA-RELATED"/>
    <property type="match status" value="1"/>
</dbReference>
<dbReference type="GO" id="GO:0016810">
    <property type="term" value="F:hydrolase activity, acting on carbon-nitrogen (but not peptide) bonds"/>
    <property type="evidence" value="ECO:0007669"/>
    <property type="project" value="InterPro"/>
</dbReference>
<keyword evidence="5" id="KW-1185">Reference proteome</keyword>
<dbReference type="Proteomes" id="UP000318483">
    <property type="component" value="Plasmid unnamed1"/>
</dbReference>
<keyword evidence="4" id="KW-0614">Plasmid</keyword>
<dbReference type="NCBIfam" id="NF004801">
    <property type="entry name" value="PRK06151.1"/>
    <property type="match status" value="1"/>
</dbReference>
<dbReference type="SUPFAM" id="SSF51338">
    <property type="entry name" value="Composite domain of metallo-dependent hydrolases"/>
    <property type="match status" value="1"/>
</dbReference>
<evidence type="ECO:0000256" key="1">
    <source>
        <dbReference type="ARBA" id="ARBA00006745"/>
    </source>
</evidence>
<dbReference type="OrthoDB" id="9796020at2"/>
<dbReference type="RefSeq" id="WP_146365923.1">
    <property type="nucleotide sequence ID" value="NZ_CP042262.1"/>
</dbReference>
<dbReference type="KEGG" id="lit:FPZ52_12415"/>
<dbReference type="AlphaFoldDB" id="A0A5B8I8U3"/>
<evidence type="ECO:0000313" key="4">
    <source>
        <dbReference type="EMBL" id="QDY70505.1"/>
    </source>
</evidence>
<feature type="domain" description="Amidohydrolase-related" evidence="3">
    <location>
        <begin position="96"/>
        <end position="437"/>
    </location>
</feature>